<keyword evidence="3 5" id="KW-0560">Oxidoreductase</keyword>
<feature type="signal peptide" evidence="6">
    <location>
        <begin position="1"/>
        <end position="21"/>
    </location>
</feature>
<dbReference type="EMBL" id="BAABUJ010000068">
    <property type="protein sequence ID" value="GAA5806513.1"/>
    <property type="molecule type" value="Genomic_DNA"/>
</dbReference>
<gene>
    <name evidence="7" type="ORF">HPULCUR_012048</name>
</gene>
<proteinExistence type="inferred from homology"/>
<evidence type="ECO:0000256" key="1">
    <source>
        <dbReference type="ARBA" id="ARBA00010617"/>
    </source>
</evidence>
<feature type="chain" id="PRO_5045903731" description="Cytochrome P450" evidence="6">
    <location>
        <begin position="22"/>
        <end position="476"/>
    </location>
</feature>
<dbReference type="InterPro" id="IPR017972">
    <property type="entry name" value="Cyt_P450_CS"/>
</dbReference>
<evidence type="ECO:0000256" key="6">
    <source>
        <dbReference type="SAM" id="SignalP"/>
    </source>
</evidence>
<keyword evidence="5" id="KW-0349">Heme</keyword>
<evidence type="ECO:0000256" key="5">
    <source>
        <dbReference type="RuleBase" id="RU000461"/>
    </source>
</evidence>
<dbReference type="InterPro" id="IPR036396">
    <property type="entry name" value="Cyt_P450_sf"/>
</dbReference>
<keyword evidence="4 5" id="KW-0408">Iron</keyword>
<keyword evidence="2 5" id="KW-0479">Metal-binding</keyword>
<sequence>MSFYSIKSSLLALTVIAGALALKYPDRALFDEHRENVPHPDGLPILGSLLALSKNKERYFEFLLEIYEQLDTLTFRSSSLTVQRNISNGIFNTDGENWKLQRRTASQIFHVKNFQTEFSSIFVRHIQVMSDHIFDEAADQFQPIDFHEVMLKFTMDTFVEIAFGVKINSLLKQVEFAESFDAIQLYNFLSMVFPLHTVTNKIRETLNFRSDKKTIAQHMSIINTFVYNIIEERRSQPENTESAYFKTDLLLRFMKAKNSKGDPYTDEELRNSMLNFIVAGRDTSAQTLSWLFYNVMLYPRIENKLLDEIIEFMPDGIENDTVKLYEAIQKMTYSHAVLYEVLRLYPAVPGNRKQALKDDVLPDGTVVYKGDEVTFQPFCQGRHEKVWGPDAKEFKPERWISEKGDLLKVDGGKFVAFHAGPRVCLGQNMATLEIVIAMALLIKNYKFKSFPGHKVEFLNQITLSMKNGMRVYVEKR</sequence>
<evidence type="ECO:0008006" key="9">
    <source>
        <dbReference type="Google" id="ProtNLM"/>
    </source>
</evidence>
<reference evidence="7 8" key="1">
    <citation type="submission" date="2024-04" db="EMBL/GenBank/DDBJ databases">
        <title>genome sequences of Mucor flavus KT1a and Helicostylum pulchrum KT1b strains isolation_sourced from the surface of a dry-aged beef.</title>
        <authorList>
            <person name="Toyotome T."/>
            <person name="Hosono M."/>
            <person name="Torimaru M."/>
            <person name="Fukuda K."/>
            <person name="Mikami N."/>
        </authorList>
    </citation>
    <scope>NUCLEOTIDE SEQUENCE [LARGE SCALE GENOMIC DNA]</scope>
    <source>
        <strain evidence="7 8">KT1b</strain>
    </source>
</reference>
<name>A0ABP9YI32_9FUNG</name>
<comment type="caution">
    <text evidence="7">The sequence shown here is derived from an EMBL/GenBank/DDBJ whole genome shotgun (WGS) entry which is preliminary data.</text>
</comment>
<accession>A0ABP9YI32</accession>
<organism evidence="7 8">
    <name type="scientific">Helicostylum pulchrum</name>
    <dbReference type="NCBI Taxonomy" id="562976"/>
    <lineage>
        <taxon>Eukaryota</taxon>
        <taxon>Fungi</taxon>
        <taxon>Fungi incertae sedis</taxon>
        <taxon>Mucoromycota</taxon>
        <taxon>Mucoromycotina</taxon>
        <taxon>Mucoromycetes</taxon>
        <taxon>Mucorales</taxon>
        <taxon>Mucorineae</taxon>
        <taxon>Mucoraceae</taxon>
        <taxon>Helicostylum</taxon>
    </lineage>
</organism>
<dbReference type="Pfam" id="PF00067">
    <property type="entry name" value="p450"/>
    <property type="match status" value="1"/>
</dbReference>
<dbReference type="PRINTS" id="PR00463">
    <property type="entry name" value="EP450I"/>
</dbReference>
<keyword evidence="5" id="KW-0503">Monooxygenase</keyword>
<evidence type="ECO:0000256" key="2">
    <source>
        <dbReference type="ARBA" id="ARBA00022723"/>
    </source>
</evidence>
<evidence type="ECO:0000256" key="4">
    <source>
        <dbReference type="ARBA" id="ARBA00023004"/>
    </source>
</evidence>
<keyword evidence="8" id="KW-1185">Reference proteome</keyword>
<protein>
    <recommendedName>
        <fullName evidence="9">Cytochrome P450</fullName>
    </recommendedName>
</protein>
<evidence type="ECO:0000256" key="3">
    <source>
        <dbReference type="ARBA" id="ARBA00023002"/>
    </source>
</evidence>
<comment type="similarity">
    <text evidence="1 5">Belongs to the cytochrome P450 family.</text>
</comment>
<dbReference type="PANTHER" id="PTHR24296">
    <property type="entry name" value="CYTOCHROME P450"/>
    <property type="match status" value="1"/>
</dbReference>
<dbReference type="InterPro" id="IPR001128">
    <property type="entry name" value="Cyt_P450"/>
</dbReference>
<dbReference type="PROSITE" id="PS00086">
    <property type="entry name" value="CYTOCHROME_P450"/>
    <property type="match status" value="1"/>
</dbReference>
<dbReference type="SUPFAM" id="SSF48264">
    <property type="entry name" value="Cytochrome P450"/>
    <property type="match status" value="1"/>
</dbReference>
<dbReference type="PRINTS" id="PR00385">
    <property type="entry name" value="P450"/>
</dbReference>
<dbReference type="InterPro" id="IPR002401">
    <property type="entry name" value="Cyt_P450_E_grp-I"/>
</dbReference>
<evidence type="ECO:0000313" key="8">
    <source>
        <dbReference type="Proteomes" id="UP001476247"/>
    </source>
</evidence>
<evidence type="ECO:0000313" key="7">
    <source>
        <dbReference type="EMBL" id="GAA5806513.1"/>
    </source>
</evidence>
<keyword evidence="6" id="KW-0732">Signal</keyword>
<dbReference type="Proteomes" id="UP001476247">
    <property type="component" value="Unassembled WGS sequence"/>
</dbReference>
<dbReference type="Gene3D" id="1.10.630.10">
    <property type="entry name" value="Cytochrome P450"/>
    <property type="match status" value="1"/>
</dbReference>